<reference evidence="3 4" key="1">
    <citation type="submission" date="2018-09" db="EMBL/GenBank/DDBJ databases">
        <title>Genomic Encyclopedia of Archaeal and Bacterial Type Strains, Phase II (KMG-II): from individual species to whole genera.</title>
        <authorList>
            <person name="Goeker M."/>
        </authorList>
    </citation>
    <scope>NUCLEOTIDE SEQUENCE [LARGE SCALE GENOMIC DNA]</scope>
    <source>
        <strain evidence="3 4">DSM 17008</strain>
    </source>
</reference>
<name>A0A419UZR0_9BACL</name>
<dbReference type="InterPro" id="IPR050275">
    <property type="entry name" value="PGM_Phosphatase"/>
</dbReference>
<dbReference type="Pfam" id="PF00300">
    <property type="entry name" value="His_Phos_1"/>
    <property type="match status" value="1"/>
</dbReference>
<dbReference type="EMBL" id="RAPK01000010">
    <property type="protein sequence ID" value="RKD71174.1"/>
    <property type="molecule type" value="Genomic_DNA"/>
</dbReference>
<dbReference type="SMART" id="SM00855">
    <property type="entry name" value="PGAM"/>
    <property type="match status" value="1"/>
</dbReference>
<feature type="active site" description="Proton donor/acceptor" evidence="1">
    <location>
        <position position="82"/>
    </location>
</feature>
<dbReference type="PANTHER" id="PTHR48100">
    <property type="entry name" value="BROAD-SPECIFICITY PHOSPHATASE YOR283W-RELATED"/>
    <property type="match status" value="1"/>
</dbReference>
<protein>
    <submittedName>
        <fullName evidence="3">Phosphoglycerate mutase</fullName>
    </submittedName>
</protein>
<evidence type="ECO:0000256" key="2">
    <source>
        <dbReference type="PIRSR" id="PIRSR613078-2"/>
    </source>
</evidence>
<comment type="caution">
    <text evidence="3">The sequence shown here is derived from an EMBL/GenBank/DDBJ whole genome shotgun (WGS) entry which is preliminary data.</text>
</comment>
<dbReference type="CDD" id="cd07067">
    <property type="entry name" value="HP_PGM_like"/>
    <property type="match status" value="1"/>
</dbReference>
<keyword evidence="4" id="KW-1185">Reference proteome</keyword>
<feature type="active site" description="Tele-phosphohistidine intermediate" evidence="1">
    <location>
        <position position="9"/>
    </location>
</feature>
<dbReference type="InterPro" id="IPR013078">
    <property type="entry name" value="His_Pase_superF_clade-1"/>
</dbReference>
<feature type="binding site" evidence="2">
    <location>
        <begin position="82"/>
        <end position="85"/>
    </location>
    <ligand>
        <name>substrate</name>
    </ligand>
</feature>
<dbReference type="RefSeq" id="WP_120193728.1">
    <property type="nucleotide sequence ID" value="NZ_RAPK01000010.1"/>
</dbReference>
<proteinExistence type="predicted"/>
<feature type="binding site" evidence="2">
    <location>
        <position position="58"/>
    </location>
    <ligand>
        <name>substrate</name>
    </ligand>
</feature>
<sequence>MLTVYLVRHAQTEWNAQGIVQGWKDSPLTKDGAEKAELLGRHLKEIPLDAVYASPTERAVKTAEIVSGLPAASIRKNEGLMELNYGSWDGRRAADIQKEEEAKVTTFFTEPHLFEAPGGDTFAALQKRAATAWESIVDTHNEGRILLVSHSGTLKCLLAYLKQESLEYFWEAPSLANCSLTHVEIENGKIVVKDEGNVSHFE</sequence>
<dbReference type="SUPFAM" id="SSF53254">
    <property type="entry name" value="Phosphoglycerate mutase-like"/>
    <property type="match status" value="1"/>
</dbReference>
<dbReference type="PANTHER" id="PTHR48100:SF1">
    <property type="entry name" value="HISTIDINE PHOSPHATASE FAMILY PROTEIN-RELATED"/>
    <property type="match status" value="1"/>
</dbReference>
<dbReference type="OrthoDB" id="9782128at2"/>
<dbReference type="Gene3D" id="3.40.50.1240">
    <property type="entry name" value="Phosphoglycerate mutase-like"/>
    <property type="match status" value="1"/>
</dbReference>
<dbReference type="GO" id="GO:0005737">
    <property type="term" value="C:cytoplasm"/>
    <property type="evidence" value="ECO:0007669"/>
    <property type="project" value="TreeGrafter"/>
</dbReference>
<gene>
    <name evidence="3" type="ORF">ATL39_2569</name>
</gene>
<dbReference type="Proteomes" id="UP000285120">
    <property type="component" value="Unassembled WGS sequence"/>
</dbReference>
<organism evidence="3 4">
    <name type="scientific">Sinobaca qinghaiensis</name>
    <dbReference type="NCBI Taxonomy" id="342944"/>
    <lineage>
        <taxon>Bacteria</taxon>
        <taxon>Bacillati</taxon>
        <taxon>Bacillota</taxon>
        <taxon>Bacilli</taxon>
        <taxon>Bacillales</taxon>
        <taxon>Sporolactobacillaceae</taxon>
        <taxon>Sinobaca</taxon>
    </lineage>
</organism>
<dbReference type="PIRSF" id="PIRSF000709">
    <property type="entry name" value="6PFK_2-Ptase"/>
    <property type="match status" value="1"/>
</dbReference>
<feature type="binding site" evidence="2">
    <location>
        <begin position="8"/>
        <end position="15"/>
    </location>
    <ligand>
        <name>substrate</name>
    </ligand>
</feature>
<dbReference type="AlphaFoldDB" id="A0A419UZR0"/>
<dbReference type="GO" id="GO:0016791">
    <property type="term" value="F:phosphatase activity"/>
    <property type="evidence" value="ECO:0007669"/>
    <property type="project" value="TreeGrafter"/>
</dbReference>
<dbReference type="InterPro" id="IPR029033">
    <property type="entry name" value="His_PPase_superfam"/>
</dbReference>
<evidence type="ECO:0000313" key="3">
    <source>
        <dbReference type="EMBL" id="RKD71174.1"/>
    </source>
</evidence>
<accession>A0A419UZR0</accession>
<evidence type="ECO:0000313" key="4">
    <source>
        <dbReference type="Proteomes" id="UP000285120"/>
    </source>
</evidence>
<evidence type="ECO:0000256" key="1">
    <source>
        <dbReference type="PIRSR" id="PIRSR613078-1"/>
    </source>
</evidence>